<gene>
    <name evidence="4" type="ORF">MPLG2_2325</name>
</gene>
<accession>A0A2N9JGY9</accession>
<dbReference type="EMBL" id="LT985188">
    <property type="protein sequence ID" value="SPD87355.1"/>
    <property type="molecule type" value="Genomic_DNA"/>
</dbReference>
<dbReference type="InterPro" id="IPR000182">
    <property type="entry name" value="GNAT_dom"/>
</dbReference>
<evidence type="ECO:0000313" key="5">
    <source>
        <dbReference type="Proteomes" id="UP000238164"/>
    </source>
</evidence>
<reference evidence="4 5" key="1">
    <citation type="submission" date="2018-02" db="EMBL/GenBank/DDBJ databases">
        <authorList>
            <person name="Cohen D.B."/>
            <person name="Kent A.D."/>
        </authorList>
    </citation>
    <scope>NUCLEOTIDE SEQUENCE [LARGE SCALE GENOMIC DNA]</scope>
    <source>
        <strain evidence="4">1</strain>
    </source>
</reference>
<keyword evidence="1" id="KW-0808">Transferase</keyword>
<dbReference type="PANTHER" id="PTHR43877">
    <property type="entry name" value="AMINOALKYLPHOSPHONATE N-ACETYLTRANSFERASE-RELATED-RELATED"/>
    <property type="match status" value="1"/>
</dbReference>
<dbReference type="OrthoDB" id="529907at2"/>
<dbReference type="Pfam" id="PF00583">
    <property type="entry name" value="Acetyltransf_1"/>
    <property type="match status" value="1"/>
</dbReference>
<sequence>MNPTVLIDRATEADLPAILALEETGFSASSRWVAASWSPELSGADHLVSAARAPDGVVLGVAAFQQIAEVADLNRVVVAASARGQGLGRALVAEGLAWAAERGAERMLLEVEWANEPALALYRGLGFVVISHRVNYYGTNRDALVMQRELVRGEAIA</sequence>
<name>A0A2N9JGY9_9ACTN</name>
<evidence type="ECO:0000256" key="1">
    <source>
        <dbReference type="ARBA" id="ARBA00022679"/>
    </source>
</evidence>
<evidence type="ECO:0000256" key="2">
    <source>
        <dbReference type="ARBA" id="ARBA00023315"/>
    </source>
</evidence>
<dbReference type="InterPro" id="IPR016181">
    <property type="entry name" value="Acyl_CoA_acyltransferase"/>
</dbReference>
<evidence type="ECO:0000259" key="3">
    <source>
        <dbReference type="PROSITE" id="PS51186"/>
    </source>
</evidence>
<dbReference type="GO" id="GO:0016747">
    <property type="term" value="F:acyltransferase activity, transferring groups other than amino-acyl groups"/>
    <property type="evidence" value="ECO:0007669"/>
    <property type="project" value="InterPro"/>
</dbReference>
<protein>
    <recommendedName>
        <fullName evidence="3">N-acetyltransferase domain-containing protein</fullName>
    </recommendedName>
</protein>
<dbReference type="PANTHER" id="PTHR43877:SF2">
    <property type="entry name" value="AMINOALKYLPHOSPHONATE N-ACETYLTRANSFERASE-RELATED"/>
    <property type="match status" value="1"/>
</dbReference>
<dbReference type="RefSeq" id="WP_105186108.1">
    <property type="nucleotide sequence ID" value="NZ_BAAAGO010000004.1"/>
</dbReference>
<proteinExistence type="predicted"/>
<dbReference type="KEGG" id="mgg:MPLG2_2325"/>
<dbReference type="AlphaFoldDB" id="A0A2N9JGY9"/>
<dbReference type="CDD" id="cd04301">
    <property type="entry name" value="NAT_SF"/>
    <property type="match status" value="1"/>
</dbReference>
<keyword evidence="2" id="KW-0012">Acyltransferase</keyword>
<evidence type="ECO:0000313" key="4">
    <source>
        <dbReference type="EMBL" id="SPD87355.1"/>
    </source>
</evidence>
<dbReference type="Gene3D" id="3.40.630.30">
    <property type="match status" value="1"/>
</dbReference>
<dbReference type="InterPro" id="IPR050832">
    <property type="entry name" value="Bact_Acetyltransf"/>
</dbReference>
<dbReference type="PROSITE" id="PS51186">
    <property type="entry name" value="GNAT"/>
    <property type="match status" value="1"/>
</dbReference>
<feature type="domain" description="N-acetyltransferase" evidence="3">
    <location>
        <begin position="5"/>
        <end position="151"/>
    </location>
</feature>
<dbReference type="Proteomes" id="UP000238164">
    <property type="component" value="Chromosome 1"/>
</dbReference>
<organism evidence="4 5">
    <name type="scientific">Micropruina glycogenica</name>
    <dbReference type="NCBI Taxonomy" id="75385"/>
    <lineage>
        <taxon>Bacteria</taxon>
        <taxon>Bacillati</taxon>
        <taxon>Actinomycetota</taxon>
        <taxon>Actinomycetes</taxon>
        <taxon>Propionibacteriales</taxon>
        <taxon>Nocardioidaceae</taxon>
        <taxon>Micropruina</taxon>
    </lineage>
</organism>
<dbReference type="SUPFAM" id="SSF55729">
    <property type="entry name" value="Acyl-CoA N-acyltransferases (Nat)"/>
    <property type="match status" value="1"/>
</dbReference>
<keyword evidence="5" id="KW-1185">Reference proteome</keyword>